<feature type="compositionally biased region" description="Acidic residues" evidence="1">
    <location>
        <begin position="42"/>
        <end position="53"/>
    </location>
</feature>
<name>A0A7S2GMR8_9DINO</name>
<evidence type="ECO:0000256" key="1">
    <source>
        <dbReference type="SAM" id="MobiDB-lite"/>
    </source>
</evidence>
<accession>A0A7S2GMR8</accession>
<protein>
    <submittedName>
        <fullName evidence="3">Uncharacterized protein</fullName>
    </submittedName>
</protein>
<feature type="signal peptide" evidence="2">
    <location>
        <begin position="1"/>
        <end position="35"/>
    </location>
</feature>
<evidence type="ECO:0000256" key="2">
    <source>
        <dbReference type="SAM" id="SignalP"/>
    </source>
</evidence>
<sequence>MAQVHAATHPQQSVNAYKIMAKLFMIAAAAALALAASTGDAWEPDDWESEEPELQGWSAPPADPNMAVLDLGSPIAGVHPGGAEQASSSATQTAGGEQASSPRGQGGVVDVRLNSELQEGPGKVITPSPTFLQRGLSGMGTDEA</sequence>
<evidence type="ECO:0000313" key="3">
    <source>
        <dbReference type="EMBL" id="CAD9462980.1"/>
    </source>
</evidence>
<dbReference type="EMBL" id="HBGQ01059112">
    <property type="protein sequence ID" value="CAD9462980.1"/>
    <property type="molecule type" value="Transcribed_RNA"/>
</dbReference>
<gene>
    <name evidence="3" type="ORF">AAND1436_LOCUS28583</name>
</gene>
<dbReference type="AlphaFoldDB" id="A0A7S2GMR8"/>
<feature type="chain" id="PRO_5030549241" evidence="2">
    <location>
        <begin position="36"/>
        <end position="144"/>
    </location>
</feature>
<proteinExistence type="predicted"/>
<organism evidence="3">
    <name type="scientific">Alexandrium andersonii</name>
    <dbReference type="NCBI Taxonomy" id="327968"/>
    <lineage>
        <taxon>Eukaryota</taxon>
        <taxon>Sar</taxon>
        <taxon>Alveolata</taxon>
        <taxon>Dinophyceae</taxon>
        <taxon>Gonyaulacales</taxon>
        <taxon>Pyrocystaceae</taxon>
        <taxon>Alexandrium</taxon>
    </lineage>
</organism>
<feature type="region of interest" description="Disordered" evidence="1">
    <location>
        <begin position="37"/>
        <end position="144"/>
    </location>
</feature>
<feature type="compositionally biased region" description="Low complexity" evidence="1">
    <location>
        <begin position="81"/>
        <end position="97"/>
    </location>
</feature>
<reference evidence="3" key="1">
    <citation type="submission" date="2021-01" db="EMBL/GenBank/DDBJ databases">
        <authorList>
            <person name="Corre E."/>
            <person name="Pelletier E."/>
            <person name="Niang G."/>
            <person name="Scheremetjew M."/>
            <person name="Finn R."/>
            <person name="Kale V."/>
            <person name="Holt S."/>
            <person name="Cochrane G."/>
            <person name="Meng A."/>
            <person name="Brown T."/>
            <person name="Cohen L."/>
        </authorList>
    </citation>
    <scope>NUCLEOTIDE SEQUENCE</scope>
    <source>
        <strain evidence="3">CCMP2222</strain>
    </source>
</reference>
<keyword evidence="2" id="KW-0732">Signal</keyword>